<sequence length="62" mass="7309">MRQQYARNLEELERKEDYLLDLAADQGRSKEKLRVKIDGIRAERSEIESTSATCRTAARRWP</sequence>
<dbReference type="OrthoDB" id="3217513at2"/>
<dbReference type="Proteomes" id="UP000316628">
    <property type="component" value="Unassembled WGS sequence"/>
</dbReference>
<protein>
    <submittedName>
        <fullName evidence="2">Uncharacterized protein</fullName>
    </submittedName>
</protein>
<proteinExistence type="predicted"/>
<gene>
    <name evidence="2" type="ORF">FHX81_3630</name>
</gene>
<keyword evidence="1" id="KW-0175">Coiled coil</keyword>
<comment type="caution">
    <text evidence="2">The sequence shown here is derived from an EMBL/GenBank/DDBJ whole genome shotgun (WGS) entry which is preliminary data.</text>
</comment>
<dbReference type="AlphaFoldDB" id="A0A543JEJ3"/>
<accession>A0A543JEJ3</accession>
<keyword evidence="3" id="KW-1185">Reference proteome</keyword>
<dbReference type="EMBL" id="VFPP01000001">
    <property type="protein sequence ID" value="TQM81267.1"/>
    <property type="molecule type" value="Genomic_DNA"/>
</dbReference>
<evidence type="ECO:0000256" key="1">
    <source>
        <dbReference type="SAM" id="Coils"/>
    </source>
</evidence>
<reference evidence="2 3" key="1">
    <citation type="submission" date="2019-06" db="EMBL/GenBank/DDBJ databases">
        <title>Sequencing the genomes of 1000 actinobacteria strains.</title>
        <authorList>
            <person name="Klenk H.-P."/>
        </authorList>
    </citation>
    <scope>NUCLEOTIDE SEQUENCE [LARGE SCALE GENOMIC DNA]</scope>
    <source>
        <strain evidence="2 3">DSM 45456</strain>
    </source>
</reference>
<evidence type="ECO:0000313" key="2">
    <source>
        <dbReference type="EMBL" id="TQM81267.1"/>
    </source>
</evidence>
<name>A0A543JEJ3_9PSEU</name>
<evidence type="ECO:0000313" key="3">
    <source>
        <dbReference type="Proteomes" id="UP000316628"/>
    </source>
</evidence>
<organism evidence="2 3">
    <name type="scientific">Saccharothrix saharensis</name>
    <dbReference type="NCBI Taxonomy" id="571190"/>
    <lineage>
        <taxon>Bacteria</taxon>
        <taxon>Bacillati</taxon>
        <taxon>Actinomycetota</taxon>
        <taxon>Actinomycetes</taxon>
        <taxon>Pseudonocardiales</taxon>
        <taxon>Pseudonocardiaceae</taxon>
        <taxon>Saccharothrix</taxon>
    </lineage>
</organism>
<dbReference type="RefSeq" id="WP_141979254.1">
    <property type="nucleotide sequence ID" value="NZ_VFPP01000001.1"/>
</dbReference>
<feature type="coiled-coil region" evidence="1">
    <location>
        <begin position="2"/>
        <end position="50"/>
    </location>
</feature>